<dbReference type="STRING" id="29571.SAMN05878437_0128"/>
<gene>
    <name evidence="4" type="ORF">SAMN05878437_0128</name>
</gene>
<dbReference type="InterPro" id="IPR003812">
    <property type="entry name" value="Fido"/>
</dbReference>
<reference evidence="4 5" key="1">
    <citation type="submission" date="2016-11" db="EMBL/GenBank/DDBJ databases">
        <authorList>
            <person name="Jaros S."/>
            <person name="Januszkiewicz K."/>
            <person name="Wedrychowicz H."/>
        </authorList>
    </citation>
    <scope>NUCLEOTIDE SEQUENCE [LARGE SCALE GENOMIC DNA]</scope>
    <source>
        <strain evidence="4 5">ACAM 12</strain>
    </source>
</reference>
<sequence length="518" mass="58451">MSAITGDEIGYAWLAAHYKVRTIQPLPVESCIGRRRQTHQQAGRCEEFYTEAMRPQASLGAHLTFALKHEGVVLEFLARLFALVPPEALAEWICSEPTGQYARRAGFFYEWLTGNTLLVEGVGGNYRYALDPRLFVTAVTGVRRNRRWRINDNLPGSPEFCPLVRRTTPLLEAGQYDIADRLAAMEVEFGPDIIRRSAVWLTIKESRASFVIEHEGQHQDRIRRFASAIERYCGRLESPLGESALKEFQSAILGTTTVRTGLRQSPVFVGSSSIDYGAVVHYVCPHWEWLPGMLKGLQQFLAHTDAQDAVVRAAVASFGFVFIHPLADGNGRISRFLVNDTLRHDGVVPEPFILPISAAITSSAVRRAEYDQILERYSGPLMSACRDSADFSHERVVYADGIESDFVFDAYDEAAPFWRYPDLTEQSEYLFAIIRHTLEHEMHHQAAFQRAWYRTREAVKDWVEGPDDHIDRIIRSIRQHGRVSGKLTKEFPVIAQAGLASELERVVAEGFADLPDAL</sequence>
<organism evidence="4 5">
    <name type="scientific">Vreelandella subglaciescola</name>
    <dbReference type="NCBI Taxonomy" id="29571"/>
    <lineage>
        <taxon>Bacteria</taxon>
        <taxon>Pseudomonadati</taxon>
        <taxon>Pseudomonadota</taxon>
        <taxon>Gammaproteobacteria</taxon>
        <taxon>Oceanospirillales</taxon>
        <taxon>Halomonadaceae</taxon>
        <taxon>Vreelandella</taxon>
    </lineage>
</organism>
<keyword evidence="2" id="KW-0067">ATP-binding</keyword>
<dbReference type="OrthoDB" id="9807853at2"/>
<dbReference type="AlphaFoldDB" id="A0A1M7EDS0"/>
<dbReference type="RefSeq" id="WP_079550442.1">
    <property type="nucleotide sequence ID" value="NZ_LT670847.1"/>
</dbReference>
<evidence type="ECO:0000259" key="3">
    <source>
        <dbReference type="PROSITE" id="PS51459"/>
    </source>
</evidence>
<evidence type="ECO:0000256" key="1">
    <source>
        <dbReference type="PIRSR" id="PIRSR640198-1"/>
    </source>
</evidence>
<dbReference type="Proteomes" id="UP000190911">
    <property type="component" value="Chromosome I"/>
</dbReference>
<evidence type="ECO:0000313" key="4">
    <source>
        <dbReference type="EMBL" id="SHL89489.1"/>
    </source>
</evidence>
<feature type="active site" evidence="1">
    <location>
        <position position="324"/>
    </location>
</feature>
<dbReference type="Pfam" id="PF02661">
    <property type="entry name" value="Fic"/>
    <property type="match status" value="1"/>
</dbReference>
<dbReference type="GO" id="GO:0005524">
    <property type="term" value="F:ATP binding"/>
    <property type="evidence" value="ECO:0007669"/>
    <property type="project" value="UniProtKB-KW"/>
</dbReference>
<protein>
    <submittedName>
        <fullName evidence="4">Fic/DOC family protein</fullName>
    </submittedName>
</protein>
<dbReference type="InterPro" id="IPR036597">
    <property type="entry name" value="Fido-like_dom_sf"/>
</dbReference>
<proteinExistence type="predicted"/>
<evidence type="ECO:0000256" key="2">
    <source>
        <dbReference type="PIRSR" id="PIRSR640198-2"/>
    </source>
</evidence>
<dbReference type="PANTHER" id="PTHR13504:SF38">
    <property type="entry name" value="FIDO DOMAIN-CONTAINING PROTEIN"/>
    <property type="match status" value="1"/>
</dbReference>
<keyword evidence="5" id="KW-1185">Reference proteome</keyword>
<dbReference type="InParanoid" id="A0A1M7EDS0"/>
<dbReference type="PANTHER" id="PTHR13504">
    <property type="entry name" value="FIDO DOMAIN-CONTAINING PROTEIN DDB_G0283145"/>
    <property type="match status" value="1"/>
</dbReference>
<accession>A0A1M7EDS0</accession>
<dbReference type="PROSITE" id="PS51459">
    <property type="entry name" value="FIDO"/>
    <property type="match status" value="1"/>
</dbReference>
<feature type="binding site" evidence="2">
    <location>
        <begin position="328"/>
        <end position="335"/>
    </location>
    <ligand>
        <name>ATP</name>
        <dbReference type="ChEBI" id="CHEBI:30616"/>
    </ligand>
</feature>
<name>A0A1M7EDS0_9GAMM</name>
<dbReference type="SUPFAM" id="SSF140931">
    <property type="entry name" value="Fic-like"/>
    <property type="match status" value="1"/>
</dbReference>
<feature type="domain" description="Fido" evidence="3">
    <location>
        <begin position="240"/>
        <end position="394"/>
    </location>
</feature>
<keyword evidence="2" id="KW-0547">Nucleotide-binding</keyword>
<dbReference type="InterPro" id="IPR040198">
    <property type="entry name" value="Fido_containing"/>
</dbReference>
<dbReference type="Gene3D" id="1.10.3290.10">
    <property type="entry name" value="Fido-like domain"/>
    <property type="match status" value="1"/>
</dbReference>
<dbReference type="EMBL" id="LT670847">
    <property type="protein sequence ID" value="SHL89489.1"/>
    <property type="molecule type" value="Genomic_DNA"/>
</dbReference>
<evidence type="ECO:0000313" key="5">
    <source>
        <dbReference type="Proteomes" id="UP000190911"/>
    </source>
</evidence>